<name>A0A8C4SIU9_ERPCA</name>
<dbReference type="GO" id="GO:0046872">
    <property type="term" value="F:metal ion binding"/>
    <property type="evidence" value="ECO:0007669"/>
    <property type="project" value="UniProtKB-KW"/>
</dbReference>
<evidence type="ECO:0000256" key="8">
    <source>
        <dbReference type="ARBA" id="ARBA00022737"/>
    </source>
</evidence>
<dbReference type="Pfam" id="PF12796">
    <property type="entry name" value="Ank_2"/>
    <property type="match status" value="2"/>
</dbReference>
<dbReference type="PROSITE" id="PS50297">
    <property type="entry name" value="ANK_REP_REGION"/>
    <property type="match status" value="2"/>
</dbReference>
<evidence type="ECO:0000256" key="1">
    <source>
        <dbReference type="ARBA" id="ARBA00004651"/>
    </source>
</evidence>
<keyword evidence="8" id="KW-0677">Repeat</keyword>
<dbReference type="InterPro" id="IPR036770">
    <property type="entry name" value="Ankyrin_rpt-contain_sf"/>
</dbReference>
<keyword evidence="2" id="KW-0813">Transport</keyword>
<keyword evidence="11 14" id="KW-0040">ANK repeat</keyword>
<evidence type="ECO:0000256" key="3">
    <source>
        <dbReference type="ARBA" id="ARBA00022475"/>
    </source>
</evidence>
<dbReference type="SMART" id="SM00248">
    <property type="entry name" value="ANK"/>
    <property type="match status" value="6"/>
</dbReference>
<keyword evidence="15" id="KW-1133">Transmembrane helix</keyword>
<sequence>MELTINVDETTRNGSLLFKAARTNDTGAMKKLLESSDVDPFIRGNLEETILHTALLNDNKDVMEVIVEMVPSLINEPMTSEMYKGETPLHIAILKQDINMVHYLLQHGADPIHARAIGSCFIPGPYGQCYYGEYVLSFAACLENEEIVTLLLKHGAPLQAQDSLGNTVLHVLVLQPDKEMACFMYDIVTSFVTNKQKHKVQSIENSNGYTPLKLAAAEGDTQMFNYLVQKQKRTYWTMGTISYCVYDLTHIDTWGDHKSVLDIITSSKKMQVRKLVDIRPVKELLHHKWKTFGLKYFMLWMISYIAYTSIFTAVCLYRPLKRMPDNQTDNFTVMIQKTLAESYRTKGDYIRLSGELFTIVGAVVILASEVPYLARIGPRNFFGNASIGGPFPLLMVAFSFSIFIAVIFRLLGMEQESIPLSVALIIGWCNTIYFARGFRMLGQFSIMIQKVSLNDILSDFLYTLIDC</sequence>
<keyword evidence="15" id="KW-0812">Transmembrane</keyword>
<keyword evidence="5" id="KW-0109">Calcium transport</keyword>
<reference evidence="16" key="3">
    <citation type="submission" date="2025-09" db="UniProtKB">
        <authorList>
            <consortium name="Ensembl"/>
        </authorList>
    </citation>
    <scope>IDENTIFICATION</scope>
</reference>
<dbReference type="PRINTS" id="PR01765">
    <property type="entry name" value="ECACCHANNEL"/>
</dbReference>
<evidence type="ECO:0000256" key="6">
    <source>
        <dbReference type="ARBA" id="ARBA00022673"/>
    </source>
</evidence>
<keyword evidence="3" id="KW-1003">Cell membrane</keyword>
<evidence type="ECO:0000256" key="2">
    <source>
        <dbReference type="ARBA" id="ARBA00022448"/>
    </source>
</evidence>
<comment type="subcellular location">
    <subcellularLocation>
        <location evidence="1">Cell membrane</location>
        <topology evidence="1">Multi-pass membrane protein</topology>
    </subcellularLocation>
</comment>
<protein>
    <submittedName>
        <fullName evidence="16">Transient receptor potential cation channel subfamily V member 6-like</fullName>
    </submittedName>
</protein>
<accession>A0A8C4SIU9</accession>
<dbReference type="GO" id="GO:0005516">
    <property type="term" value="F:calmodulin binding"/>
    <property type="evidence" value="ECO:0007669"/>
    <property type="project" value="UniProtKB-KW"/>
</dbReference>
<dbReference type="SUPFAM" id="SSF48403">
    <property type="entry name" value="Ankyrin repeat"/>
    <property type="match status" value="1"/>
</dbReference>
<organism evidence="16 17">
    <name type="scientific">Erpetoichthys calabaricus</name>
    <name type="common">Rope fish</name>
    <name type="synonym">Calamoichthys calabaricus</name>
    <dbReference type="NCBI Taxonomy" id="27687"/>
    <lineage>
        <taxon>Eukaryota</taxon>
        <taxon>Metazoa</taxon>
        <taxon>Chordata</taxon>
        <taxon>Craniata</taxon>
        <taxon>Vertebrata</taxon>
        <taxon>Euteleostomi</taxon>
        <taxon>Actinopterygii</taxon>
        <taxon>Polypteriformes</taxon>
        <taxon>Polypteridae</taxon>
        <taxon>Erpetoichthys</taxon>
    </lineage>
</organism>
<dbReference type="GeneTree" id="ENSGT00940000156687"/>
<dbReference type="InterPro" id="IPR002110">
    <property type="entry name" value="Ankyrin_rpt"/>
</dbReference>
<evidence type="ECO:0000256" key="13">
    <source>
        <dbReference type="ARBA" id="ARBA00023303"/>
    </source>
</evidence>
<dbReference type="PROSITE" id="PS50088">
    <property type="entry name" value="ANK_REPEAT"/>
    <property type="match status" value="3"/>
</dbReference>
<feature type="repeat" description="ANK" evidence="14">
    <location>
        <begin position="131"/>
        <end position="163"/>
    </location>
</feature>
<evidence type="ECO:0000256" key="9">
    <source>
        <dbReference type="ARBA" id="ARBA00022837"/>
    </source>
</evidence>
<keyword evidence="7" id="KW-0479">Metal-binding</keyword>
<evidence type="ECO:0000256" key="14">
    <source>
        <dbReference type="PROSITE-ProRule" id="PRU00023"/>
    </source>
</evidence>
<keyword evidence="17" id="KW-1185">Reference proteome</keyword>
<evidence type="ECO:0000256" key="15">
    <source>
        <dbReference type="SAM" id="Phobius"/>
    </source>
</evidence>
<proteinExistence type="predicted"/>
<feature type="transmembrane region" description="Helical" evidence="15">
    <location>
        <begin position="418"/>
        <end position="435"/>
    </location>
</feature>
<dbReference type="AlphaFoldDB" id="A0A8C4SIU9"/>
<keyword evidence="13" id="KW-0407">Ion channel</keyword>
<dbReference type="GO" id="GO:0098703">
    <property type="term" value="P:calcium ion import across plasma membrane"/>
    <property type="evidence" value="ECO:0007669"/>
    <property type="project" value="TreeGrafter"/>
</dbReference>
<dbReference type="PANTHER" id="PTHR10582">
    <property type="entry name" value="TRANSIENT RECEPTOR POTENTIAL ION CHANNEL PROTEIN"/>
    <property type="match status" value="1"/>
</dbReference>
<keyword evidence="15" id="KW-0472">Membrane</keyword>
<evidence type="ECO:0000256" key="5">
    <source>
        <dbReference type="ARBA" id="ARBA00022568"/>
    </source>
</evidence>
<dbReference type="GO" id="GO:0005262">
    <property type="term" value="F:calcium channel activity"/>
    <property type="evidence" value="ECO:0007669"/>
    <property type="project" value="UniProtKB-KW"/>
</dbReference>
<feature type="transmembrane region" description="Helical" evidence="15">
    <location>
        <begin position="393"/>
        <end position="411"/>
    </location>
</feature>
<dbReference type="Ensembl" id="ENSECRT00000015615.1">
    <property type="protein sequence ID" value="ENSECRP00000015345.1"/>
    <property type="gene ID" value="ENSECRG00000010234.1"/>
</dbReference>
<dbReference type="PANTHER" id="PTHR10582:SF23">
    <property type="entry name" value="ION TRANSPORT DOMAIN-CONTAINING PROTEIN"/>
    <property type="match status" value="1"/>
</dbReference>
<feature type="repeat" description="ANK" evidence="14">
    <location>
        <begin position="207"/>
        <end position="230"/>
    </location>
</feature>
<dbReference type="InterPro" id="IPR008344">
    <property type="entry name" value="TRPV5/TRPV6"/>
</dbReference>
<dbReference type="Proteomes" id="UP000694620">
    <property type="component" value="Chromosome 2"/>
</dbReference>
<evidence type="ECO:0000256" key="11">
    <source>
        <dbReference type="ARBA" id="ARBA00023043"/>
    </source>
</evidence>
<reference evidence="16" key="1">
    <citation type="submission" date="2021-06" db="EMBL/GenBank/DDBJ databases">
        <authorList>
            <consortium name="Wellcome Sanger Institute Data Sharing"/>
        </authorList>
    </citation>
    <scope>NUCLEOTIDE SEQUENCE [LARGE SCALE GENOMIC DNA]</scope>
</reference>
<keyword evidence="4" id="KW-0597">Phosphoprotein</keyword>
<evidence type="ECO:0000313" key="17">
    <source>
        <dbReference type="Proteomes" id="UP000694620"/>
    </source>
</evidence>
<reference evidence="16" key="2">
    <citation type="submission" date="2025-08" db="UniProtKB">
        <authorList>
            <consortium name="Ensembl"/>
        </authorList>
    </citation>
    <scope>IDENTIFICATION</scope>
</reference>
<dbReference type="InterPro" id="IPR024862">
    <property type="entry name" value="TRPV"/>
</dbReference>
<feature type="transmembrane region" description="Helical" evidence="15">
    <location>
        <begin position="297"/>
        <end position="317"/>
    </location>
</feature>
<evidence type="ECO:0000256" key="12">
    <source>
        <dbReference type="ARBA" id="ARBA00023065"/>
    </source>
</evidence>
<evidence type="ECO:0000256" key="10">
    <source>
        <dbReference type="ARBA" id="ARBA00022860"/>
    </source>
</evidence>
<dbReference type="GO" id="GO:0005886">
    <property type="term" value="C:plasma membrane"/>
    <property type="evidence" value="ECO:0007669"/>
    <property type="project" value="UniProtKB-SubCell"/>
</dbReference>
<keyword evidence="12" id="KW-0406">Ion transport</keyword>
<feature type="repeat" description="ANK" evidence="14">
    <location>
        <begin position="84"/>
        <end position="110"/>
    </location>
</feature>
<keyword evidence="10" id="KW-0112">Calmodulin-binding</keyword>
<feature type="transmembrane region" description="Helical" evidence="15">
    <location>
        <begin position="352"/>
        <end position="373"/>
    </location>
</feature>
<keyword evidence="9" id="KW-0106">Calcium</keyword>
<evidence type="ECO:0000256" key="4">
    <source>
        <dbReference type="ARBA" id="ARBA00022553"/>
    </source>
</evidence>
<dbReference type="Gene3D" id="1.25.40.20">
    <property type="entry name" value="Ankyrin repeat-containing domain"/>
    <property type="match status" value="2"/>
</dbReference>
<evidence type="ECO:0000256" key="7">
    <source>
        <dbReference type="ARBA" id="ARBA00022723"/>
    </source>
</evidence>
<evidence type="ECO:0000313" key="16">
    <source>
        <dbReference type="Ensembl" id="ENSECRP00000015345.1"/>
    </source>
</evidence>
<keyword evidence="6" id="KW-0107">Calcium channel</keyword>